<keyword evidence="4" id="KW-0497">Mitogen</keyword>
<dbReference type="GO" id="GO:0048008">
    <property type="term" value="P:platelet-derived growth factor receptor signaling pathway"/>
    <property type="evidence" value="ECO:0007669"/>
    <property type="project" value="TreeGrafter"/>
</dbReference>
<dbReference type="Pfam" id="PF00341">
    <property type="entry name" value="PDGF"/>
    <property type="match status" value="1"/>
</dbReference>
<feature type="region of interest" description="Disordered" evidence="11">
    <location>
        <begin position="225"/>
        <end position="250"/>
    </location>
</feature>
<gene>
    <name evidence="15" type="primary">PDGFB</name>
</gene>
<dbReference type="PANTHER" id="PTHR11633:SF2">
    <property type="entry name" value="PLATELET-DERIVED GROWTH FACTOR SUBUNIT B"/>
    <property type="match status" value="1"/>
</dbReference>
<reference evidence="15" key="1">
    <citation type="submission" date="2025-08" db="UniProtKB">
        <authorList>
            <consortium name="RefSeq"/>
        </authorList>
    </citation>
    <scope>IDENTIFICATION</scope>
</reference>
<feature type="domain" description="Platelet-derived growth factor (PDGF) family profile" evidence="13">
    <location>
        <begin position="78"/>
        <end position="183"/>
    </location>
</feature>
<dbReference type="PROSITE" id="PS50278">
    <property type="entry name" value="PDGF_2"/>
    <property type="match status" value="1"/>
</dbReference>
<evidence type="ECO:0000256" key="10">
    <source>
        <dbReference type="RuleBase" id="RU003818"/>
    </source>
</evidence>
<dbReference type="OrthoDB" id="8878063at2759"/>
<evidence type="ECO:0000256" key="4">
    <source>
        <dbReference type="ARBA" id="ARBA00023246"/>
    </source>
</evidence>
<evidence type="ECO:0000256" key="2">
    <source>
        <dbReference type="ARBA" id="ARBA00018117"/>
    </source>
</evidence>
<dbReference type="InterPro" id="IPR029034">
    <property type="entry name" value="Cystine-knot_cytokine"/>
</dbReference>
<keyword evidence="12" id="KW-0732">Signal</keyword>
<dbReference type="Gene3D" id="2.10.90.10">
    <property type="entry name" value="Cystine-knot cytokines"/>
    <property type="match status" value="1"/>
</dbReference>
<evidence type="ECO:0000256" key="5">
    <source>
        <dbReference type="ARBA" id="ARBA00031888"/>
    </source>
</evidence>
<evidence type="ECO:0000256" key="1">
    <source>
        <dbReference type="ARBA" id="ARBA00006686"/>
    </source>
</evidence>
<comment type="subunit">
    <text evidence="9">Antiparallel homodimer; disulfide-linked. Antiparallel heterodimer with PDGFA; disulfide-linked. The PDGFB homodimer interacts with PDGFRA and PDGFRB homodimers, and with heterodimers formed by PDGFRA and PDGFRB. The heterodimer composed of PDGFA and PDGFB interacts with PDGFRB homodimers, and with heterodimers formed by PDGFRA and PDGFRB. Interacts with XLKD1. Interacts with LRP1. Interacts with SORL1 (via the N-terminal ectodomain). Interacts with CD82; this interaction inhibits PDGFB-mediated signaling pathway.</text>
</comment>
<evidence type="ECO:0000256" key="9">
    <source>
        <dbReference type="ARBA" id="ARBA00046967"/>
    </source>
</evidence>
<dbReference type="GO" id="GO:0030335">
    <property type="term" value="P:positive regulation of cell migration"/>
    <property type="evidence" value="ECO:0007669"/>
    <property type="project" value="TreeGrafter"/>
</dbReference>
<comment type="function">
    <text evidence="8">Growth factor that plays an essential role in the regulation of embryonic development, cell proliferation, cell migration, survival and chemotaxis. Potent mitogen for cells of mesenchymal origin. Required for normal proliferation and recruitment of pericytes and vascular smooth muscle cells in the central nervous system, skin, lung, heart and placenta. Required for normal blood vessel development, and for normal development of kidney glomeruli. Plays an important role in wound healing. Signaling is modulated by the formation of heterodimers with PDGFA.</text>
</comment>
<evidence type="ECO:0000256" key="6">
    <source>
        <dbReference type="ARBA" id="ARBA00032481"/>
    </source>
</evidence>
<sequence>MNFGLLFLSLRWYLLLVAAEGDPIPQEVYKKLRGSSVHSIADLQRLLQIDSVENEDDYLDTDQNSMESVSSNNLTVSRVRRSLVVAAQQAEIAECKTRTEVFEISRSLVDPSNANFLVWPPCVEVQRCSGCCNTKAMRCTPSHVHLRHVQVNKIEIVRKKSIFHKVVVTLEDHLACRCESVAVAPPPGQHAMAKSHEARGHSPGIASHWSRTTAAPAMWKERATLRPPKRKHRKLKHVSDKKTLKELLRT</sequence>
<dbReference type="PANTHER" id="PTHR11633">
    <property type="entry name" value="PLATELET-DERIVED GROWTH FACTOR"/>
    <property type="match status" value="1"/>
</dbReference>
<keyword evidence="14" id="KW-1185">Reference proteome</keyword>
<dbReference type="InParanoid" id="A0A6P7YMJ6"/>
<dbReference type="GO" id="GO:0008284">
    <property type="term" value="P:positive regulation of cell population proliferation"/>
    <property type="evidence" value="ECO:0007669"/>
    <property type="project" value="UniProtKB-ARBA"/>
</dbReference>
<comment type="similarity">
    <text evidence="1 10">Belongs to the PDGF/VEGF growth factor family.</text>
</comment>
<proteinExistence type="inferred from homology"/>
<dbReference type="GO" id="GO:0005161">
    <property type="term" value="F:platelet-derived growth factor receptor binding"/>
    <property type="evidence" value="ECO:0007669"/>
    <property type="project" value="TreeGrafter"/>
</dbReference>
<evidence type="ECO:0000256" key="11">
    <source>
        <dbReference type="SAM" id="MobiDB-lite"/>
    </source>
</evidence>
<dbReference type="CTD" id="5155"/>
<feature type="compositionally biased region" description="Basic and acidic residues" evidence="11">
    <location>
        <begin position="237"/>
        <end position="250"/>
    </location>
</feature>
<evidence type="ECO:0000256" key="3">
    <source>
        <dbReference type="ARBA" id="ARBA00023030"/>
    </source>
</evidence>
<dbReference type="GO" id="GO:0008083">
    <property type="term" value="F:growth factor activity"/>
    <property type="evidence" value="ECO:0007669"/>
    <property type="project" value="UniProtKB-KW"/>
</dbReference>
<dbReference type="AlphaFoldDB" id="A0A6P7YMJ6"/>
<evidence type="ECO:0000313" key="14">
    <source>
        <dbReference type="Proteomes" id="UP000515156"/>
    </source>
</evidence>
<evidence type="ECO:0000256" key="12">
    <source>
        <dbReference type="SAM" id="SignalP"/>
    </source>
</evidence>
<evidence type="ECO:0000256" key="7">
    <source>
        <dbReference type="ARBA" id="ARBA00032702"/>
    </source>
</evidence>
<keyword evidence="3 10" id="KW-0339">Growth factor</keyword>
<evidence type="ECO:0000313" key="15">
    <source>
        <dbReference type="RefSeq" id="XP_030064370.1"/>
    </source>
</evidence>
<dbReference type="Pfam" id="PF04692">
    <property type="entry name" value="PDGF_N"/>
    <property type="match status" value="1"/>
</dbReference>
<dbReference type="CDD" id="cd00135">
    <property type="entry name" value="PDGF"/>
    <property type="match status" value="1"/>
</dbReference>
<dbReference type="KEGG" id="muo:115473495"/>
<organism evidence="14 15">
    <name type="scientific">Microcaecilia unicolor</name>
    <dbReference type="NCBI Taxonomy" id="1415580"/>
    <lineage>
        <taxon>Eukaryota</taxon>
        <taxon>Metazoa</taxon>
        <taxon>Chordata</taxon>
        <taxon>Craniata</taxon>
        <taxon>Vertebrata</taxon>
        <taxon>Euteleostomi</taxon>
        <taxon>Amphibia</taxon>
        <taxon>Gymnophiona</taxon>
        <taxon>Siphonopidae</taxon>
        <taxon>Microcaecilia</taxon>
    </lineage>
</organism>
<evidence type="ECO:0000256" key="8">
    <source>
        <dbReference type="ARBA" id="ARBA00046258"/>
    </source>
</evidence>
<accession>A0A6P7YMJ6</accession>
<dbReference type="GO" id="GO:0051781">
    <property type="term" value="P:positive regulation of cell division"/>
    <property type="evidence" value="ECO:0007669"/>
    <property type="project" value="UniProtKB-KW"/>
</dbReference>
<dbReference type="PROSITE" id="PS00249">
    <property type="entry name" value="PDGF_1"/>
    <property type="match status" value="1"/>
</dbReference>
<dbReference type="GO" id="GO:0070374">
    <property type="term" value="P:positive regulation of ERK1 and ERK2 cascade"/>
    <property type="evidence" value="ECO:0007669"/>
    <property type="project" value="TreeGrafter"/>
</dbReference>
<feature type="chain" id="PRO_5028298586" description="Platelet-derived growth factor subunit B" evidence="12">
    <location>
        <begin position="20"/>
        <end position="250"/>
    </location>
</feature>
<evidence type="ECO:0000259" key="13">
    <source>
        <dbReference type="PROSITE" id="PS50278"/>
    </source>
</evidence>
<dbReference type="FunCoup" id="A0A6P7YMJ6">
    <property type="interactions" value="955"/>
</dbReference>
<dbReference type="SUPFAM" id="SSF57501">
    <property type="entry name" value="Cystine-knot cytokines"/>
    <property type="match status" value="1"/>
</dbReference>
<dbReference type="RefSeq" id="XP_030064370.1">
    <property type="nucleotide sequence ID" value="XM_030208510.1"/>
</dbReference>
<dbReference type="GO" id="GO:0051897">
    <property type="term" value="P:positive regulation of phosphatidylinositol 3-kinase/protein kinase B signal transduction"/>
    <property type="evidence" value="ECO:0007669"/>
    <property type="project" value="TreeGrafter"/>
</dbReference>
<dbReference type="InterPro" id="IPR006782">
    <property type="entry name" value="PDGF_N"/>
</dbReference>
<dbReference type="GO" id="GO:0016020">
    <property type="term" value="C:membrane"/>
    <property type="evidence" value="ECO:0007669"/>
    <property type="project" value="InterPro"/>
</dbReference>
<dbReference type="GeneID" id="115473495"/>
<feature type="signal peptide" evidence="12">
    <location>
        <begin position="1"/>
        <end position="19"/>
    </location>
</feature>
<dbReference type="InterPro" id="IPR023581">
    <property type="entry name" value="PD_growth_factor_CS"/>
</dbReference>
<dbReference type="InterPro" id="IPR000072">
    <property type="entry name" value="PDGF/VEGF_dom"/>
</dbReference>
<name>A0A6P7YMJ6_9AMPH</name>
<dbReference type="GO" id="GO:0005615">
    <property type="term" value="C:extracellular space"/>
    <property type="evidence" value="ECO:0007669"/>
    <property type="project" value="TreeGrafter"/>
</dbReference>
<dbReference type="Proteomes" id="UP000515156">
    <property type="component" value="Chromosome 1"/>
</dbReference>
<feature type="compositionally biased region" description="Basic residues" evidence="11">
    <location>
        <begin position="227"/>
        <end position="236"/>
    </location>
</feature>
<dbReference type="SMART" id="SM00141">
    <property type="entry name" value="PDGF"/>
    <property type="match status" value="1"/>
</dbReference>
<protein>
    <recommendedName>
        <fullName evidence="2">Platelet-derived growth factor subunit B</fullName>
    </recommendedName>
    <alternativeName>
        <fullName evidence="5">PDGF-2</fullName>
    </alternativeName>
    <alternativeName>
        <fullName evidence="6">Platelet-derived growth factor B chain</fullName>
    </alternativeName>
    <alternativeName>
        <fullName evidence="7">Platelet-derived growth factor beta polypeptide</fullName>
    </alternativeName>
</protein>